<dbReference type="Gene3D" id="1.20.120.1630">
    <property type="match status" value="1"/>
</dbReference>
<feature type="transmembrane region" description="Helical" evidence="5">
    <location>
        <begin position="50"/>
        <end position="70"/>
    </location>
</feature>
<comment type="caution">
    <text evidence="6">The sequence shown here is derived from an EMBL/GenBank/DDBJ whole genome shotgun (WGS) entry which is preliminary data.</text>
</comment>
<keyword evidence="6" id="KW-0808">Transferase</keyword>
<dbReference type="AlphaFoldDB" id="A0A2T6BHA7"/>
<evidence type="ECO:0000256" key="2">
    <source>
        <dbReference type="ARBA" id="ARBA00022692"/>
    </source>
</evidence>
<reference evidence="6 7" key="1">
    <citation type="submission" date="2018-04" db="EMBL/GenBank/DDBJ databases">
        <title>Genomic Encyclopedia of Archaeal and Bacterial Type Strains, Phase II (KMG-II): from individual species to whole genera.</title>
        <authorList>
            <person name="Goeker M."/>
        </authorList>
    </citation>
    <scope>NUCLEOTIDE SEQUENCE [LARGE SCALE GENOMIC DNA]</scope>
    <source>
        <strain evidence="6 7">DSM 100977</strain>
    </source>
</reference>
<evidence type="ECO:0000256" key="5">
    <source>
        <dbReference type="SAM" id="Phobius"/>
    </source>
</evidence>
<sequence length="160" mass="17841">MAFAPTACIVDPMKGFPDLPPLWLVLFLMINWAVSTAIPGNPSAPVLDYVSWGLIGLGLALIAWSAIWFWRRKTPIEPHHTPKALIVEGPYRVSRNPIYLALVIILAGAVIGRGQPVCLILVPLFWGTLNRRFVLPEEQGLRDAFGAEAEAYLSRTRRWI</sequence>
<dbReference type="InterPro" id="IPR007318">
    <property type="entry name" value="Phopholipid_MeTrfase"/>
</dbReference>
<dbReference type="EMBL" id="QBKS01000001">
    <property type="protein sequence ID" value="PTX55426.1"/>
    <property type="molecule type" value="Genomic_DNA"/>
</dbReference>
<evidence type="ECO:0000313" key="7">
    <source>
        <dbReference type="Proteomes" id="UP000243978"/>
    </source>
</evidence>
<dbReference type="GO" id="GO:0012505">
    <property type="term" value="C:endomembrane system"/>
    <property type="evidence" value="ECO:0007669"/>
    <property type="project" value="UniProtKB-SubCell"/>
</dbReference>
<evidence type="ECO:0000256" key="1">
    <source>
        <dbReference type="ARBA" id="ARBA00004127"/>
    </source>
</evidence>
<accession>A0A2T6BHA7</accession>
<keyword evidence="4 5" id="KW-0472">Membrane</keyword>
<gene>
    <name evidence="6" type="ORF">C8N43_0060</name>
</gene>
<dbReference type="GO" id="GO:0008168">
    <property type="term" value="F:methyltransferase activity"/>
    <property type="evidence" value="ECO:0007669"/>
    <property type="project" value="UniProtKB-KW"/>
</dbReference>
<dbReference type="Proteomes" id="UP000243978">
    <property type="component" value="Unassembled WGS sequence"/>
</dbReference>
<keyword evidence="3 5" id="KW-1133">Transmembrane helix</keyword>
<protein>
    <submittedName>
        <fullName evidence="6">Protein-S-isoprenylcysteine O-methyltransferase Ste14</fullName>
    </submittedName>
</protein>
<keyword evidence="2 5" id="KW-0812">Transmembrane</keyword>
<evidence type="ECO:0000256" key="3">
    <source>
        <dbReference type="ARBA" id="ARBA00022989"/>
    </source>
</evidence>
<comment type="subcellular location">
    <subcellularLocation>
        <location evidence="1">Endomembrane system</location>
        <topology evidence="1">Multi-pass membrane protein</topology>
    </subcellularLocation>
</comment>
<proteinExistence type="predicted"/>
<feature type="transmembrane region" description="Helical" evidence="5">
    <location>
        <begin position="21"/>
        <end position="38"/>
    </location>
</feature>
<name>A0A2T6BHA7_9RHOB</name>
<keyword evidence="7" id="KW-1185">Reference proteome</keyword>
<keyword evidence="6" id="KW-0489">Methyltransferase</keyword>
<dbReference type="GO" id="GO:0032259">
    <property type="term" value="P:methylation"/>
    <property type="evidence" value="ECO:0007669"/>
    <property type="project" value="UniProtKB-KW"/>
</dbReference>
<evidence type="ECO:0000313" key="6">
    <source>
        <dbReference type="EMBL" id="PTX55426.1"/>
    </source>
</evidence>
<evidence type="ECO:0000256" key="4">
    <source>
        <dbReference type="ARBA" id="ARBA00023136"/>
    </source>
</evidence>
<feature type="transmembrane region" description="Helical" evidence="5">
    <location>
        <begin position="98"/>
        <end position="126"/>
    </location>
</feature>
<organism evidence="6 7">
    <name type="scientific">Litoreibacter ponti</name>
    <dbReference type="NCBI Taxonomy" id="1510457"/>
    <lineage>
        <taxon>Bacteria</taxon>
        <taxon>Pseudomonadati</taxon>
        <taxon>Pseudomonadota</taxon>
        <taxon>Alphaproteobacteria</taxon>
        <taxon>Rhodobacterales</taxon>
        <taxon>Roseobacteraceae</taxon>
        <taxon>Litoreibacter</taxon>
    </lineage>
</organism>
<dbReference type="Pfam" id="PF04191">
    <property type="entry name" value="PEMT"/>
    <property type="match status" value="1"/>
</dbReference>